<organism evidence="1 2">
    <name type="scientific">Acorus gramineus</name>
    <name type="common">Dwarf sweet flag</name>
    <dbReference type="NCBI Taxonomy" id="55184"/>
    <lineage>
        <taxon>Eukaryota</taxon>
        <taxon>Viridiplantae</taxon>
        <taxon>Streptophyta</taxon>
        <taxon>Embryophyta</taxon>
        <taxon>Tracheophyta</taxon>
        <taxon>Spermatophyta</taxon>
        <taxon>Magnoliopsida</taxon>
        <taxon>Liliopsida</taxon>
        <taxon>Acoraceae</taxon>
        <taxon>Acorus</taxon>
    </lineage>
</organism>
<dbReference type="PANTHER" id="PTHR34670">
    <property type="entry name" value="EXPRESSED PROTEIN"/>
    <property type="match status" value="1"/>
</dbReference>
<reference evidence="1" key="2">
    <citation type="submission" date="2023-06" db="EMBL/GenBank/DDBJ databases">
        <authorList>
            <person name="Ma L."/>
            <person name="Liu K.-W."/>
            <person name="Li Z."/>
            <person name="Hsiao Y.-Y."/>
            <person name="Qi Y."/>
            <person name="Fu T."/>
            <person name="Tang G."/>
            <person name="Zhang D."/>
            <person name="Sun W.-H."/>
            <person name="Liu D.-K."/>
            <person name="Li Y."/>
            <person name="Chen G.-Z."/>
            <person name="Liu X.-D."/>
            <person name="Liao X.-Y."/>
            <person name="Jiang Y.-T."/>
            <person name="Yu X."/>
            <person name="Hao Y."/>
            <person name="Huang J."/>
            <person name="Zhao X.-W."/>
            <person name="Ke S."/>
            <person name="Chen Y.-Y."/>
            <person name="Wu W.-L."/>
            <person name="Hsu J.-L."/>
            <person name="Lin Y.-F."/>
            <person name="Huang M.-D."/>
            <person name="Li C.-Y."/>
            <person name="Huang L."/>
            <person name="Wang Z.-W."/>
            <person name="Zhao X."/>
            <person name="Zhong W.-Y."/>
            <person name="Peng D.-H."/>
            <person name="Ahmad S."/>
            <person name="Lan S."/>
            <person name="Zhang J.-S."/>
            <person name="Tsai W.-C."/>
            <person name="Van De Peer Y."/>
            <person name="Liu Z.-J."/>
        </authorList>
    </citation>
    <scope>NUCLEOTIDE SEQUENCE</scope>
    <source>
        <strain evidence="1">SCP</strain>
        <tissue evidence="1">Leaves</tissue>
    </source>
</reference>
<evidence type="ECO:0000313" key="1">
    <source>
        <dbReference type="EMBL" id="KAK1271669.1"/>
    </source>
</evidence>
<dbReference type="Proteomes" id="UP001179952">
    <property type="component" value="Unassembled WGS sequence"/>
</dbReference>
<dbReference type="EMBL" id="JAUJYN010000005">
    <property type="protein sequence ID" value="KAK1271669.1"/>
    <property type="molecule type" value="Genomic_DNA"/>
</dbReference>
<dbReference type="PANTHER" id="PTHR34670:SF8">
    <property type="entry name" value="EXPRESSED PROTEIN"/>
    <property type="match status" value="1"/>
</dbReference>
<accession>A0AAV9B6F4</accession>
<dbReference type="AlphaFoldDB" id="A0AAV9B6F4"/>
<name>A0AAV9B6F4_ACOGR</name>
<sequence>MEGLIPFVYKAIVQYRYGETASPPILGSNWFNESPSSSAYYMRLPGDSGRFSAAAVSSAVAVSANNVSQSPHRRSTSRRLA</sequence>
<gene>
    <name evidence="1" type="ORF">QJS04_geneDACA007723</name>
</gene>
<proteinExistence type="predicted"/>
<evidence type="ECO:0000313" key="2">
    <source>
        <dbReference type="Proteomes" id="UP001179952"/>
    </source>
</evidence>
<reference evidence="1" key="1">
    <citation type="journal article" date="2023" name="Nat. Commun.">
        <title>Diploid and tetraploid genomes of Acorus and the evolution of monocots.</title>
        <authorList>
            <person name="Ma L."/>
            <person name="Liu K.W."/>
            <person name="Li Z."/>
            <person name="Hsiao Y.Y."/>
            <person name="Qi Y."/>
            <person name="Fu T."/>
            <person name="Tang G.D."/>
            <person name="Zhang D."/>
            <person name="Sun W.H."/>
            <person name="Liu D.K."/>
            <person name="Li Y."/>
            <person name="Chen G.Z."/>
            <person name="Liu X.D."/>
            <person name="Liao X.Y."/>
            <person name="Jiang Y.T."/>
            <person name="Yu X."/>
            <person name="Hao Y."/>
            <person name="Huang J."/>
            <person name="Zhao X.W."/>
            <person name="Ke S."/>
            <person name="Chen Y.Y."/>
            <person name="Wu W.L."/>
            <person name="Hsu J.L."/>
            <person name="Lin Y.F."/>
            <person name="Huang M.D."/>
            <person name="Li C.Y."/>
            <person name="Huang L."/>
            <person name="Wang Z.W."/>
            <person name="Zhao X."/>
            <person name="Zhong W.Y."/>
            <person name="Peng D.H."/>
            <person name="Ahmad S."/>
            <person name="Lan S."/>
            <person name="Zhang J.S."/>
            <person name="Tsai W.C."/>
            <person name="Van de Peer Y."/>
            <person name="Liu Z.J."/>
        </authorList>
    </citation>
    <scope>NUCLEOTIDE SEQUENCE</scope>
    <source>
        <strain evidence="1">SCP</strain>
    </source>
</reference>
<protein>
    <submittedName>
        <fullName evidence="1">Uncharacterized protein</fullName>
    </submittedName>
</protein>
<keyword evidence="2" id="KW-1185">Reference proteome</keyword>
<comment type="caution">
    <text evidence="1">The sequence shown here is derived from an EMBL/GenBank/DDBJ whole genome shotgun (WGS) entry which is preliminary data.</text>
</comment>